<name>A0A4R7RZ93_9BACT</name>
<organism evidence="1 2">
    <name type="scientific">Prosthecobacter fusiformis</name>
    <dbReference type="NCBI Taxonomy" id="48464"/>
    <lineage>
        <taxon>Bacteria</taxon>
        <taxon>Pseudomonadati</taxon>
        <taxon>Verrucomicrobiota</taxon>
        <taxon>Verrucomicrobiia</taxon>
        <taxon>Verrucomicrobiales</taxon>
        <taxon>Verrucomicrobiaceae</taxon>
        <taxon>Prosthecobacter</taxon>
    </lineage>
</organism>
<dbReference type="RefSeq" id="WP_133795814.1">
    <property type="nucleotide sequence ID" value="NZ_SOCA01000004.1"/>
</dbReference>
<keyword evidence="2" id="KW-1185">Reference proteome</keyword>
<gene>
    <name evidence="1" type="ORF">EI77_02767</name>
</gene>
<dbReference type="AlphaFoldDB" id="A0A4R7RZ93"/>
<reference evidence="1 2" key="1">
    <citation type="submission" date="2019-03" db="EMBL/GenBank/DDBJ databases">
        <title>Genomic Encyclopedia of Archaeal and Bacterial Type Strains, Phase II (KMG-II): from individual species to whole genera.</title>
        <authorList>
            <person name="Goeker M."/>
        </authorList>
    </citation>
    <scope>NUCLEOTIDE SEQUENCE [LARGE SCALE GENOMIC DNA]</scope>
    <source>
        <strain evidence="1 2">ATCC 25309</strain>
    </source>
</reference>
<dbReference type="Proteomes" id="UP000295662">
    <property type="component" value="Unassembled WGS sequence"/>
</dbReference>
<protein>
    <submittedName>
        <fullName evidence="1">Uncharacterized protein</fullName>
    </submittedName>
</protein>
<dbReference type="EMBL" id="SOCA01000004">
    <property type="protein sequence ID" value="TDU70719.1"/>
    <property type="molecule type" value="Genomic_DNA"/>
</dbReference>
<dbReference type="OrthoDB" id="9929153at2"/>
<proteinExistence type="predicted"/>
<accession>A0A4R7RZ93</accession>
<evidence type="ECO:0000313" key="2">
    <source>
        <dbReference type="Proteomes" id="UP000295662"/>
    </source>
</evidence>
<comment type="caution">
    <text evidence="1">The sequence shown here is derived from an EMBL/GenBank/DDBJ whole genome shotgun (WGS) entry which is preliminary data.</text>
</comment>
<sequence>MSEAPPELSETERIQAHLTQVDILLAQGKAAIERMDRFYREHDLVLGVGEQVLFSEQVPERHRIIFAKIIAELSQIDQRIDELDPFKSKPAPVAVSTRAIGNRYRI</sequence>
<evidence type="ECO:0000313" key="1">
    <source>
        <dbReference type="EMBL" id="TDU70719.1"/>
    </source>
</evidence>